<gene>
    <name evidence="3" type="ORF">AXG93_3507s1380</name>
    <name evidence="2" type="ORF">Mp_4g16350</name>
</gene>
<feature type="transmembrane region" description="Helical" evidence="1">
    <location>
        <begin position="304"/>
        <end position="327"/>
    </location>
</feature>
<keyword evidence="1" id="KW-1133">Transmembrane helix</keyword>
<keyword evidence="1" id="KW-0472">Membrane</keyword>
<reference evidence="5" key="3">
    <citation type="journal article" date="2020" name="Curr. Biol.">
        <title>Chromatin organization in early land plants reveals an ancestral association between H3K27me3, transposons, and constitutive heterochromatin.</title>
        <authorList>
            <person name="Montgomery S.A."/>
            <person name="Tanizawa Y."/>
            <person name="Galik B."/>
            <person name="Wang N."/>
            <person name="Ito T."/>
            <person name="Mochizuki T."/>
            <person name="Akimcheva S."/>
            <person name="Bowman J.L."/>
            <person name="Cognat V."/>
            <person name="Marechal-Drouard L."/>
            <person name="Ekker H."/>
            <person name="Hong S.F."/>
            <person name="Kohchi T."/>
            <person name="Lin S.S."/>
            <person name="Liu L.D."/>
            <person name="Nakamura Y."/>
            <person name="Valeeva L.R."/>
            <person name="Shakirov E.V."/>
            <person name="Shippen D.E."/>
            <person name="Wei W.L."/>
            <person name="Yagura M."/>
            <person name="Yamaoka S."/>
            <person name="Yamato K.T."/>
            <person name="Liu C."/>
            <person name="Berger F."/>
        </authorList>
    </citation>
    <scope>NUCLEOTIDE SEQUENCE [LARGE SCALE GENOMIC DNA]</scope>
    <source>
        <strain evidence="5">Tak-1</strain>
    </source>
</reference>
<dbReference type="Proteomes" id="UP001162541">
    <property type="component" value="Chromosome 4"/>
</dbReference>
<reference evidence="3 4" key="1">
    <citation type="submission" date="2016-03" db="EMBL/GenBank/DDBJ databases">
        <title>Mechanisms controlling the formation of the plant cell surface in tip-growing cells are functionally conserved among land plants.</title>
        <authorList>
            <person name="Honkanen S."/>
            <person name="Jones V.A."/>
            <person name="Morieri G."/>
            <person name="Champion C."/>
            <person name="Hetherington A.J."/>
            <person name="Kelly S."/>
            <person name="Saint-Marcoux D."/>
            <person name="Proust H."/>
            <person name="Prescott H."/>
            <person name="Dolan L."/>
        </authorList>
    </citation>
    <scope>NUCLEOTIDE SEQUENCE [LARGE SCALE GENOMIC DNA]</scope>
    <source>
        <strain evidence="4">cv. Tak-1 and cv. Tak-2</strain>
        <tissue evidence="3">Whole gametophyte</tissue>
    </source>
</reference>
<evidence type="ECO:0000313" key="3">
    <source>
        <dbReference type="EMBL" id="OAE19266.1"/>
    </source>
</evidence>
<evidence type="ECO:0000313" key="2">
    <source>
        <dbReference type="EMBL" id="BBN09004.1"/>
    </source>
</evidence>
<dbReference type="AlphaFoldDB" id="A0A176VHJ6"/>
<feature type="transmembrane region" description="Helical" evidence="1">
    <location>
        <begin position="499"/>
        <end position="520"/>
    </location>
</feature>
<dbReference type="EMBL" id="LVLJ01003906">
    <property type="protein sequence ID" value="OAE19266.1"/>
    <property type="molecule type" value="Genomic_DNA"/>
</dbReference>
<evidence type="ECO:0000313" key="5">
    <source>
        <dbReference type="Proteomes" id="UP001162541"/>
    </source>
</evidence>
<evidence type="ECO:0000313" key="4">
    <source>
        <dbReference type="Proteomes" id="UP000077202"/>
    </source>
</evidence>
<feature type="transmembrane region" description="Helical" evidence="1">
    <location>
        <begin position="106"/>
        <end position="125"/>
    </location>
</feature>
<accession>A0A176VHJ6</accession>
<name>A0A176VHJ6_MARPO</name>
<organism evidence="3 4">
    <name type="scientific">Marchantia polymorpha subsp. ruderalis</name>
    <dbReference type="NCBI Taxonomy" id="1480154"/>
    <lineage>
        <taxon>Eukaryota</taxon>
        <taxon>Viridiplantae</taxon>
        <taxon>Streptophyta</taxon>
        <taxon>Embryophyta</taxon>
        <taxon>Marchantiophyta</taxon>
        <taxon>Marchantiopsida</taxon>
        <taxon>Marchantiidae</taxon>
        <taxon>Marchantiales</taxon>
        <taxon>Marchantiaceae</taxon>
        <taxon>Marchantia</taxon>
    </lineage>
</organism>
<feature type="transmembrane region" description="Helical" evidence="1">
    <location>
        <begin position="597"/>
        <end position="617"/>
    </location>
</feature>
<dbReference type="Proteomes" id="UP000077202">
    <property type="component" value="Unassembled WGS sequence"/>
</dbReference>
<dbReference type="EMBL" id="AP019869">
    <property type="protein sequence ID" value="BBN09004.1"/>
    <property type="molecule type" value="Genomic_DNA"/>
</dbReference>
<reference evidence="2" key="2">
    <citation type="journal article" date="2019" name="Curr. Biol.">
        <title>Chromatin organization in early land plants reveals an ancestral association between H3K27me3, transposons, and constitutive heterochromatin.</title>
        <authorList>
            <person name="Montgomery S.A."/>
            <person name="Tanizawa Y."/>
            <person name="Galik B."/>
            <person name="Wang N."/>
            <person name="Ito T."/>
            <person name="Mochizuki T."/>
            <person name="Akimcheva S."/>
            <person name="Bowman J."/>
            <person name="Cognat V."/>
            <person name="Drouard L."/>
            <person name="Ekker H."/>
            <person name="Houng S."/>
            <person name="Kohchi T."/>
            <person name="Lin S."/>
            <person name="Liu L.D."/>
            <person name="Nakamura Y."/>
            <person name="Valeeva L.R."/>
            <person name="Shakirov E.V."/>
            <person name="Shippen D.E."/>
            <person name="Wei W."/>
            <person name="Yagura M."/>
            <person name="Yamaoka S."/>
            <person name="Yamato K.T."/>
            <person name="Liu C."/>
            <person name="Berger F."/>
        </authorList>
    </citation>
    <scope>NUCLEOTIDE SEQUENCE [LARGE SCALE GENOMIC DNA]</scope>
    <source>
        <strain evidence="2">Tak-1</strain>
    </source>
</reference>
<evidence type="ECO:0000256" key="1">
    <source>
        <dbReference type="SAM" id="Phobius"/>
    </source>
</evidence>
<proteinExistence type="predicted"/>
<protein>
    <submittedName>
        <fullName evidence="3">Uncharacterized protein</fullName>
    </submittedName>
</protein>
<sequence>MTPFGEHEKTFVDILSNDSHHENAHPGEIETGVGVLNEAVLLPHVAELEARATVKFDKSTFIKEQFYHNFFPLSIPVMYHLEGKKWGLINRGFLGFDRCVLMLSQWFLAANFYVLNVVSLAYVYKAKHLDYLYYVGLVDYLWFMRNMVVATKYAFLSKVEREEMKTRYVPQDVHDYRTLLRAWKDPIPGRVLKTELLLAAIRSKQALRKTCFSLDTRFDSANAIHDLILDLKLITRDDIGLKEPDGWLEILSQDLTKNPIAVLEAGGLGNVELLPVILYAAHVIHQASSLSRLKRIGHSLLSQHITACSLLLGGAHAVILTACRYIFGGHEVPGPSWTLYSVLIPGFVLMSFSMFSNVGFMMVGVLDFRRRHFIAESLDDLLRTSRYTGSHNARVFSGRMARFTDRFSWFRSPGNDMEQPSISRSSSSGKLSGEGIGFDFQDSESLLAWWACRQLLQNFGLGFYKRIKYYNTYFAVYCGVLLMFVVLKMLTGITKRDIYLLVTVLFSINVFLTLLALMVWPGGDTNYMLQHHGTTMINRKMNTHMKMTLELHQTIPTEDLKKSRIALRTMTGIAEVMKWDNMKSKLSICGFEAGDQLVSVIVAVVAATMSIGIGQIVQNGLGG</sequence>
<feature type="transmembrane region" description="Helical" evidence="1">
    <location>
        <begin position="339"/>
        <end position="366"/>
    </location>
</feature>
<keyword evidence="1" id="KW-0812">Transmembrane</keyword>
<keyword evidence="4" id="KW-1185">Reference proteome</keyword>
<feature type="transmembrane region" description="Helical" evidence="1">
    <location>
        <begin position="474"/>
        <end position="493"/>
    </location>
</feature>